<keyword evidence="2 4" id="KW-0064">Aspartyl protease</keyword>
<dbReference type="PANTHER" id="PTHR47966:SF47">
    <property type="entry name" value="ENDOPEPTIDASE, PUTATIVE (AFU_ORTHOLOGUE AFUA_3G01220)-RELATED"/>
    <property type="match status" value="1"/>
</dbReference>
<evidence type="ECO:0000313" key="7">
    <source>
        <dbReference type="EMBL" id="KAF7342195.1"/>
    </source>
</evidence>
<keyword evidence="4" id="KW-0378">Hydrolase</keyword>
<dbReference type="GO" id="GO:0000324">
    <property type="term" value="C:fungal-type vacuole"/>
    <property type="evidence" value="ECO:0007669"/>
    <property type="project" value="TreeGrafter"/>
</dbReference>
<evidence type="ECO:0000256" key="5">
    <source>
        <dbReference type="SAM" id="SignalP"/>
    </source>
</evidence>
<dbReference type="InterPro" id="IPR001461">
    <property type="entry name" value="Aspartic_peptidase_A1"/>
</dbReference>
<evidence type="ECO:0000256" key="3">
    <source>
        <dbReference type="PIRSR" id="PIRSR601461-1"/>
    </source>
</evidence>
<dbReference type="GO" id="GO:0006508">
    <property type="term" value="P:proteolysis"/>
    <property type="evidence" value="ECO:0007669"/>
    <property type="project" value="UniProtKB-KW"/>
</dbReference>
<accession>A0A8H6XIL1</accession>
<keyword evidence="8" id="KW-1185">Reference proteome</keyword>
<dbReference type="PRINTS" id="PR00792">
    <property type="entry name" value="PEPSIN"/>
</dbReference>
<protein>
    <submittedName>
        <fullName evidence="7">Acid protease</fullName>
    </submittedName>
</protein>
<dbReference type="InterPro" id="IPR034164">
    <property type="entry name" value="Pepsin-like_dom"/>
</dbReference>
<dbReference type="EMBL" id="JACAZI010000017">
    <property type="protein sequence ID" value="KAF7342195.1"/>
    <property type="molecule type" value="Genomic_DNA"/>
</dbReference>
<evidence type="ECO:0000256" key="2">
    <source>
        <dbReference type="ARBA" id="ARBA00022750"/>
    </source>
</evidence>
<feature type="active site" evidence="3">
    <location>
        <position position="351"/>
    </location>
</feature>
<dbReference type="PANTHER" id="PTHR47966">
    <property type="entry name" value="BETA-SITE APP-CLEAVING ENZYME, ISOFORM A-RELATED"/>
    <property type="match status" value="1"/>
</dbReference>
<feature type="signal peptide" evidence="5">
    <location>
        <begin position="1"/>
        <end position="22"/>
    </location>
</feature>
<dbReference type="SUPFAM" id="SSF50630">
    <property type="entry name" value="Acid proteases"/>
    <property type="match status" value="1"/>
</dbReference>
<dbReference type="Pfam" id="PF00026">
    <property type="entry name" value="Asp"/>
    <property type="match status" value="1"/>
</dbReference>
<feature type="chain" id="PRO_5034203416" evidence="5">
    <location>
        <begin position="23"/>
        <end position="473"/>
    </location>
</feature>
<dbReference type="AlphaFoldDB" id="A0A8H6XIL1"/>
<feature type="domain" description="Peptidase A1" evidence="6">
    <location>
        <begin position="98"/>
        <end position="468"/>
    </location>
</feature>
<proteinExistence type="inferred from homology"/>
<dbReference type="CDD" id="cd05471">
    <property type="entry name" value="pepsin_like"/>
    <property type="match status" value="1"/>
</dbReference>
<dbReference type="OrthoDB" id="15189at2759"/>
<name>A0A8H6XIL1_9AGAR</name>
<feature type="active site" evidence="3">
    <location>
        <position position="114"/>
    </location>
</feature>
<organism evidence="7 8">
    <name type="scientific">Mycena venus</name>
    <dbReference type="NCBI Taxonomy" id="2733690"/>
    <lineage>
        <taxon>Eukaryota</taxon>
        <taxon>Fungi</taxon>
        <taxon>Dikarya</taxon>
        <taxon>Basidiomycota</taxon>
        <taxon>Agaricomycotina</taxon>
        <taxon>Agaricomycetes</taxon>
        <taxon>Agaricomycetidae</taxon>
        <taxon>Agaricales</taxon>
        <taxon>Marasmiineae</taxon>
        <taxon>Mycenaceae</taxon>
        <taxon>Mycena</taxon>
    </lineage>
</organism>
<comment type="similarity">
    <text evidence="1 4">Belongs to the peptidase A1 family.</text>
</comment>
<evidence type="ECO:0000256" key="4">
    <source>
        <dbReference type="RuleBase" id="RU000454"/>
    </source>
</evidence>
<evidence type="ECO:0000256" key="1">
    <source>
        <dbReference type="ARBA" id="ARBA00007447"/>
    </source>
</evidence>
<sequence length="473" mass="49483">MSLTSLLPIALTLLCVVPGHVANPAPHYPALSPPITRSPGGALPAAPYSVAFSKKVPRRKEKINALSALCGHSGSGNGAKPGSQITVPLAGSNFDSDYLVNITIGGQNFSLIIDSGSADTWVPQQGFQCFNLTGSPVPSATCNFGTTGFDVNMSKTFEPFPNVSFNITYGTSEFVAGPVGFDTVSVGGLEVSRQVVPIPNVAAWTGDGILSGIIGLAFPDETSVFNTTDPTTASTQNQIPYDPFFFTAVKQKKVEQPFFSVALNRPTPEQEEHDAYDPNLGILAFGGIADVPVLHNTSTTVSVQTFPSNATGADGKFFFYTIPIDSYNFPGSENVPEARNASLGNGTTILDTGTALNLIPGPVAAAYAAAFDPPAELTSAAGLTLYVAQCNASVPPFSVTIGGQAFSVDPRDQLLPVVIDEQGDVACVLGTQARGGPDISGDFHLLGDTFLHNVVTTFNPIDKEVTLTQRVAY</sequence>
<comment type="caution">
    <text evidence="7">The sequence shown here is derived from an EMBL/GenBank/DDBJ whole genome shotgun (WGS) entry which is preliminary data.</text>
</comment>
<dbReference type="InterPro" id="IPR021109">
    <property type="entry name" value="Peptidase_aspartic_dom_sf"/>
</dbReference>
<evidence type="ECO:0000259" key="6">
    <source>
        <dbReference type="PROSITE" id="PS51767"/>
    </source>
</evidence>
<keyword evidence="4 7" id="KW-0645">Protease</keyword>
<dbReference type="GO" id="GO:0004190">
    <property type="term" value="F:aspartic-type endopeptidase activity"/>
    <property type="evidence" value="ECO:0007669"/>
    <property type="project" value="UniProtKB-KW"/>
</dbReference>
<dbReference type="InterPro" id="IPR033121">
    <property type="entry name" value="PEPTIDASE_A1"/>
</dbReference>
<dbReference type="Proteomes" id="UP000620124">
    <property type="component" value="Unassembled WGS sequence"/>
</dbReference>
<dbReference type="PROSITE" id="PS00141">
    <property type="entry name" value="ASP_PROTEASE"/>
    <property type="match status" value="1"/>
</dbReference>
<reference evidence="7" key="1">
    <citation type="submission" date="2020-05" db="EMBL/GenBank/DDBJ databases">
        <title>Mycena genomes resolve the evolution of fungal bioluminescence.</title>
        <authorList>
            <person name="Tsai I.J."/>
        </authorList>
    </citation>
    <scope>NUCLEOTIDE SEQUENCE</scope>
    <source>
        <strain evidence="7">CCC161011</strain>
    </source>
</reference>
<evidence type="ECO:0000313" key="8">
    <source>
        <dbReference type="Proteomes" id="UP000620124"/>
    </source>
</evidence>
<dbReference type="PROSITE" id="PS51767">
    <property type="entry name" value="PEPTIDASE_A1"/>
    <property type="match status" value="1"/>
</dbReference>
<keyword evidence="5" id="KW-0732">Signal</keyword>
<gene>
    <name evidence="7" type="ORF">MVEN_01807400</name>
</gene>
<dbReference type="Gene3D" id="2.40.70.10">
    <property type="entry name" value="Acid Proteases"/>
    <property type="match status" value="2"/>
</dbReference>
<dbReference type="InterPro" id="IPR001969">
    <property type="entry name" value="Aspartic_peptidase_AS"/>
</dbReference>